<feature type="compositionally biased region" description="Basic and acidic residues" evidence="1">
    <location>
        <begin position="88"/>
        <end position="99"/>
    </location>
</feature>
<dbReference type="EMBL" id="JAGKHQ010000005">
    <property type="protein sequence ID" value="KAG7516606.1"/>
    <property type="molecule type" value="Genomic_DNA"/>
</dbReference>
<dbReference type="Proteomes" id="UP000693946">
    <property type="component" value="Linkage Group LG13"/>
</dbReference>
<feature type="region of interest" description="Disordered" evidence="1">
    <location>
        <begin position="39"/>
        <end position="107"/>
    </location>
</feature>
<evidence type="ECO:0000256" key="1">
    <source>
        <dbReference type="SAM" id="MobiDB-lite"/>
    </source>
</evidence>
<protein>
    <submittedName>
        <fullName evidence="2">Uncharacterized protein</fullName>
    </submittedName>
</protein>
<evidence type="ECO:0000313" key="2">
    <source>
        <dbReference type="EMBL" id="KAG7516606.1"/>
    </source>
</evidence>
<keyword evidence="3" id="KW-1185">Reference proteome</keyword>
<gene>
    <name evidence="2" type="ORF">JOB18_036008</name>
</gene>
<name>A0AAV6SGK6_SOLSE</name>
<evidence type="ECO:0000313" key="3">
    <source>
        <dbReference type="Proteomes" id="UP000693946"/>
    </source>
</evidence>
<accession>A0AAV6SGK6</accession>
<comment type="caution">
    <text evidence="2">The sequence shown here is derived from an EMBL/GenBank/DDBJ whole genome shotgun (WGS) entry which is preliminary data.</text>
</comment>
<dbReference type="AlphaFoldDB" id="A0AAV6SGK6"/>
<proteinExistence type="predicted"/>
<organism evidence="2 3">
    <name type="scientific">Solea senegalensis</name>
    <name type="common">Senegalese sole</name>
    <dbReference type="NCBI Taxonomy" id="28829"/>
    <lineage>
        <taxon>Eukaryota</taxon>
        <taxon>Metazoa</taxon>
        <taxon>Chordata</taxon>
        <taxon>Craniata</taxon>
        <taxon>Vertebrata</taxon>
        <taxon>Euteleostomi</taxon>
        <taxon>Actinopterygii</taxon>
        <taxon>Neopterygii</taxon>
        <taxon>Teleostei</taxon>
        <taxon>Neoteleostei</taxon>
        <taxon>Acanthomorphata</taxon>
        <taxon>Carangaria</taxon>
        <taxon>Pleuronectiformes</taxon>
        <taxon>Pleuronectoidei</taxon>
        <taxon>Soleidae</taxon>
        <taxon>Solea</taxon>
    </lineage>
</organism>
<reference evidence="2 3" key="1">
    <citation type="journal article" date="2021" name="Sci. Rep.">
        <title>Chromosome anchoring in Senegalese sole (Solea senegalensis) reveals sex-associated markers and genome rearrangements in flatfish.</title>
        <authorList>
            <person name="Guerrero-Cozar I."/>
            <person name="Gomez-Garrido J."/>
            <person name="Berbel C."/>
            <person name="Martinez-Blanch J.F."/>
            <person name="Alioto T."/>
            <person name="Claros M.G."/>
            <person name="Gagnaire P.A."/>
            <person name="Manchado M."/>
        </authorList>
    </citation>
    <scope>NUCLEOTIDE SEQUENCE [LARGE SCALE GENOMIC DNA]</scope>
    <source>
        <strain evidence="2">Sse05_10M</strain>
    </source>
</reference>
<sequence length="107" mass="11751">MPCDALVSQFDEELEDIYMESFRATTLAERERERAYITAALGKNAEEPGATRLPDNKRGKQGSRSATTRGVHGRQDAVLASPPLKLFLTDHPDASDHRTGHSTPSLS</sequence>